<keyword evidence="2" id="KW-1185">Reference proteome</keyword>
<gene>
    <name evidence="1" type="ORF">MCAP1_003581</name>
</gene>
<dbReference type="PANTHER" id="PTHR34561">
    <property type="entry name" value="NADH DEHYDROGENASE [UBIQUINONE] 1 ALPHA SUBCOMPLEX ASSEMBLY FACTOR 8"/>
    <property type="match status" value="1"/>
</dbReference>
<dbReference type="InterPro" id="IPR034595">
    <property type="entry name" value="NDUFAF8"/>
</dbReference>
<sequence>MSSATPVAATRPRTLAPLKQVAQAVGQCHAQAQAYGQCMLQHYQEMERDRCAAEFRAFKACVQTQVRGVYCNRRR</sequence>
<dbReference type="Proteomes" id="UP001220961">
    <property type="component" value="Chromosome 8"/>
</dbReference>
<dbReference type="GO" id="GO:0032981">
    <property type="term" value="P:mitochondrial respiratory chain complex I assembly"/>
    <property type="evidence" value="ECO:0007669"/>
    <property type="project" value="InterPro"/>
</dbReference>
<proteinExistence type="predicted"/>
<name>A0AAF0EB81_9BASI</name>
<organism evidence="1 2">
    <name type="scientific">Malassezia caprae</name>
    <dbReference type="NCBI Taxonomy" id="1381934"/>
    <lineage>
        <taxon>Eukaryota</taxon>
        <taxon>Fungi</taxon>
        <taxon>Dikarya</taxon>
        <taxon>Basidiomycota</taxon>
        <taxon>Ustilaginomycotina</taxon>
        <taxon>Malasseziomycetes</taxon>
        <taxon>Malasseziales</taxon>
        <taxon>Malasseziaceae</taxon>
        <taxon>Malassezia</taxon>
    </lineage>
</organism>
<protein>
    <submittedName>
        <fullName evidence="1">Uncharacterized protein</fullName>
    </submittedName>
</protein>
<dbReference type="EMBL" id="CP119915">
    <property type="protein sequence ID" value="WFD21320.1"/>
    <property type="molecule type" value="Genomic_DNA"/>
</dbReference>
<dbReference type="GO" id="GO:0005739">
    <property type="term" value="C:mitochondrion"/>
    <property type="evidence" value="ECO:0007669"/>
    <property type="project" value="InterPro"/>
</dbReference>
<evidence type="ECO:0000313" key="1">
    <source>
        <dbReference type="EMBL" id="WFD21320.1"/>
    </source>
</evidence>
<dbReference type="PROSITE" id="PS51808">
    <property type="entry name" value="CHCH"/>
    <property type="match status" value="1"/>
</dbReference>
<accession>A0AAF0EB81</accession>
<reference evidence="1" key="1">
    <citation type="submission" date="2023-03" db="EMBL/GenBank/DDBJ databases">
        <title>Mating type loci evolution in Malassezia.</title>
        <authorList>
            <person name="Coelho M.A."/>
        </authorList>
    </citation>
    <scope>NUCLEOTIDE SEQUENCE</scope>
    <source>
        <strain evidence="1">CBS 10434</strain>
    </source>
</reference>
<dbReference type="PANTHER" id="PTHR34561:SF1">
    <property type="entry name" value="NADH DEHYDROGENASE [UBIQUINONE] 1 ALPHA SUBCOMPLEX ASSEMBLY FACTOR 8"/>
    <property type="match status" value="1"/>
</dbReference>
<evidence type="ECO:0000313" key="2">
    <source>
        <dbReference type="Proteomes" id="UP001220961"/>
    </source>
</evidence>
<dbReference type="AlphaFoldDB" id="A0AAF0EB81"/>